<gene>
    <name evidence="2" type="ORF">NCTC5908_02043</name>
</gene>
<name>A0A336N8P0_AGGAP</name>
<proteinExistence type="predicted"/>
<evidence type="ECO:0000313" key="3">
    <source>
        <dbReference type="Proteomes" id="UP000253728"/>
    </source>
</evidence>
<dbReference type="Proteomes" id="UP000253728">
    <property type="component" value="Unassembled WGS sequence"/>
</dbReference>
<dbReference type="AlphaFoldDB" id="A0A336N8P0"/>
<dbReference type="PANTHER" id="PTHR43667:SF2">
    <property type="entry name" value="FATTY ACID C-METHYL TRANSFERASE"/>
    <property type="match status" value="1"/>
</dbReference>
<dbReference type="CDD" id="cd02440">
    <property type="entry name" value="AdoMet_MTases"/>
    <property type="match status" value="1"/>
</dbReference>
<evidence type="ECO:0000259" key="1">
    <source>
        <dbReference type="Pfam" id="PF13649"/>
    </source>
</evidence>
<protein>
    <submittedName>
        <fullName evidence="2">Trans-aconitate methyltransferase</fullName>
    </submittedName>
</protein>
<dbReference type="InterPro" id="IPR041698">
    <property type="entry name" value="Methyltransf_25"/>
</dbReference>
<feature type="domain" description="Methyltransferase" evidence="1">
    <location>
        <begin position="75"/>
        <end position="159"/>
    </location>
</feature>
<dbReference type="Pfam" id="PF13649">
    <property type="entry name" value="Methyltransf_25"/>
    <property type="match status" value="1"/>
</dbReference>
<dbReference type="InterPro" id="IPR050723">
    <property type="entry name" value="CFA/CMAS"/>
</dbReference>
<keyword evidence="2" id="KW-0808">Transferase</keyword>
<evidence type="ECO:0000313" key="2">
    <source>
        <dbReference type="EMBL" id="SSZ30220.1"/>
    </source>
</evidence>
<dbReference type="STRING" id="732.ADJ80_04060"/>
<dbReference type="GO" id="GO:0032259">
    <property type="term" value="P:methylation"/>
    <property type="evidence" value="ECO:0007669"/>
    <property type="project" value="UniProtKB-KW"/>
</dbReference>
<accession>A0A336N8P0</accession>
<dbReference type="InterPro" id="IPR029063">
    <property type="entry name" value="SAM-dependent_MTases_sf"/>
</dbReference>
<sequence>MFVELTALLEYAMTIYDIDFNQLYKQHLIACNHYNLPPEKWDKKAVKMAENLVGKASRYNQQLLEAMQVQPDETVLDIGCGPGTFAIPLAQQGSQVYALDYSTGMLDVLAEYKQKLQLANLKLIRRSWAEDWNDVPQVDVILASRSTLVDDLDDMIEKLCAKAKKRVYLTSVTQRHFLDEGVFDAIGREDIGFPTYIYLLNRLYQKGIQANLSFIETESGRFMGETYEDLLGSVEFSLGPLNEKEKQGLTAFYRQKQQNNESIKHGQRKWALIWWNVA</sequence>
<dbReference type="GO" id="GO:0008168">
    <property type="term" value="F:methyltransferase activity"/>
    <property type="evidence" value="ECO:0007669"/>
    <property type="project" value="UniProtKB-KW"/>
</dbReference>
<reference evidence="2 3" key="1">
    <citation type="submission" date="2018-06" db="EMBL/GenBank/DDBJ databases">
        <authorList>
            <consortium name="Pathogen Informatics"/>
            <person name="Doyle S."/>
        </authorList>
    </citation>
    <scope>NUCLEOTIDE SEQUENCE [LARGE SCALE GENOMIC DNA]</scope>
    <source>
        <strain evidence="2 3">NCTC5908</strain>
    </source>
</reference>
<dbReference type="Gene3D" id="3.40.50.150">
    <property type="entry name" value="Vaccinia Virus protein VP39"/>
    <property type="match status" value="1"/>
</dbReference>
<dbReference type="SUPFAM" id="SSF53335">
    <property type="entry name" value="S-adenosyl-L-methionine-dependent methyltransferases"/>
    <property type="match status" value="1"/>
</dbReference>
<dbReference type="PANTHER" id="PTHR43667">
    <property type="entry name" value="CYCLOPROPANE-FATTY-ACYL-PHOSPHOLIPID SYNTHASE"/>
    <property type="match status" value="1"/>
</dbReference>
<organism evidence="2 3">
    <name type="scientific">Aggregatibacter aphrophilus</name>
    <name type="common">Haemophilus aphrophilus</name>
    <dbReference type="NCBI Taxonomy" id="732"/>
    <lineage>
        <taxon>Bacteria</taxon>
        <taxon>Pseudomonadati</taxon>
        <taxon>Pseudomonadota</taxon>
        <taxon>Gammaproteobacteria</taxon>
        <taxon>Pasteurellales</taxon>
        <taxon>Pasteurellaceae</taxon>
        <taxon>Aggregatibacter</taxon>
    </lineage>
</organism>
<keyword evidence="2" id="KW-0489">Methyltransferase</keyword>
<dbReference type="EMBL" id="UFSP01000003">
    <property type="protein sequence ID" value="SSZ30220.1"/>
    <property type="molecule type" value="Genomic_DNA"/>
</dbReference>